<name>A0ABS0NSD4_9ACTN</name>
<dbReference type="Proteomes" id="UP000807371">
    <property type="component" value="Unassembled WGS sequence"/>
</dbReference>
<protein>
    <submittedName>
        <fullName evidence="9">ABC transporter permease</fullName>
    </submittedName>
</protein>
<evidence type="ECO:0000256" key="7">
    <source>
        <dbReference type="SAM" id="Phobius"/>
    </source>
</evidence>
<dbReference type="InterPro" id="IPR003838">
    <property type="entry name" value="ABC3_permease_C"/>
</dbReference>
<feature type="transmembrane region" description="Helical" evidence="7">
    <location>
        <begin position="248"/>
        <end position="273"/>
    </location>
</feature>
<proteinExistence type="inferred from homology"/>
<comment type="caution">
    <text evidence="9">The sequence shown here is derived from an EMBL/GenBank/DDBJ whole genome shotgun (WGS) entry which is preliminary data.</text>
</comment>
<evidence type="ECO:0000256" key="5">
    <source>
        <dbReference type="ARBA" id="ARBA00023136"/>
    </source>
</evidence>
<feature type="transmembrane region" description="Helical" evidence="7">
    <location>
        <begin position="391"/>
        <end position="411"/>
    </location>
</feature>
<reference evidence="9 10" key="1">
    <citation type="submission" date="2020-09" db="EMBL/GenBank/DDBJ databases">
        <title>Biosynthesis of the nuclear factor of activated T cells inhibitor NFAT-133 and its congeners in Streptomyces pactum.</title>
        <authorList>
            <person name="Zhou W."/>
            <person name="Posri P."/>
            <person name="Abugrain M.E."/>
            <person name="Weisberg A.J."/>
            <person name="Chang J.H."/>
            <person name="Mahmud T."/>
        </authorList>
    </citation>
    <scope>NUCLEOTIDE SEQUENCE [LARGE SCALE GENOMIC DNA]</scope>
    <source>
        <strain evidence="9 10">ATCC 27456</strain>
    </source>
</reference>
<feature type="transmembrane region" description="Helical" evidence="7">
    <location>
        <begin position="343"/>
        <end position="363"/>
    </location>
</feature>
<evidence type="ECO:0000313" key="10">
    <source>
        <dbReference type="Proteomes" id="UP000807371"/>
    </source>
</evidence>
<feature type="domain" description="ABC3 transporter permease C-terminal" evidence="8">
    <location>
        <begin position="691"/>
        <end position="806"/>
    </location>
</feature>
<keyword evidence="4 7" id="KW-1133">Transmembrane helix</keyword>
<keyword evidence="10" id="KW-1185">Reference proteome</keyword>
<evidence type="ECO:0000256" key="3">
    <source>
        <dbReference type="ARBA" id="ARBA00022692"/>
    </source>
</evidence>
<comment type="similarity">
    <text evidence="6">Belongs to the ABC-4 integral membrane protein family.</text>
</comment>
<feature type="domain" description="ABC3 transporter permease C-terminal" evidence="8">
    <location>
        <begin position="252"/>
        <end position="372"/>
    </location>
</feature>
<keyword evidence="5 7" id="KW-0472">Membrane</keyword>
<evidence type="ECO:0000256" key="1">
    <source>
        <dbReference type="ARBA" id="ARBA00004651"/>
    </source>
</evidence>
<organism evidence="9 10">
    <name type="scientific">Streptomyces pactum</name>
    <dbReference type="NCBI Taxonomy" id="68249"/>
    <lineage>
        <taxon>Bacteria</taxon>
        <taxon>Bacillati</taxon>
        <taxon>Actinomycetota</taxon>
        <taxon>Actinomycetes</taxon>
        <taxon>Kitasatosporales</taxon>
        <taxon>Streptomycetaceae</taxon>
        <taxon>Streptomyces</taxon>
    </lineage>
</organism>
<dbReference type="RefSeq" id="WP_197991310.1">
    <property type="nucleotide sequence ID" value="NZ_JACYXC010000001.1"/>
</dbReference>
<feature type="transmembrane region" description="Helical" evidence="7">
    <location>
        <begin position="681"/>
        <end position="708"/>
    </location>
</feature>
<evidence type="ECO:0000313" key="9">
    <source>
        <dbReference type="EMBL" id="MBH5338105.1"/>
    </source>
</evidence>
<gene>
    <name evidence="9" type="ORF">IHE55_26325</name>
</gene>
<dbReference type="PANTHER" id="PTHR30572:SF4">
    <property type="entry name" value="ABC TRANSPORTER PERMEASE YTRF"/>
    <property type="match status" value="1"/>
</dbReference>
<evidence type="ECO:0000256" key="6">
    <source>
        <dbReference type="ARBA" id="ARBA00038076"/>
    </source>
</evidence>
<feature type="transmembrane region" description="Helical" evidence="7">
    <location>
        <begin position="773"/>
        <end position="797"/>
    </location>
</feature>
<keyword evidence="3 7" id="KW-0812">Transmembrane</keyword>
<feature type="transmembrane region" description="Helical" evidence="7">
    <location>
        <begin position="12"/>
        <end position="36"/>
    </location>
</feature>
<comment type="subcellular location">
    <subcellularLocation>
        <location evidence="1">Cell membrane</location>
        <topology evidence="1">Multi-pass membrane protein</topology>
    </subcellularLocation>
</comment>
<evidence type="ECO:0000256" key="4">
    <source>
        <dbReference type="ARBA" id="ARBA00022989"/>
    </source>
</evidence>
<accession>A0ABS0NSD4</accession>
<dbReference type="Pfam" id="PF02687">
    <property type="entry name" value="FtsX"/>
    <property type="match status" value="2"/>
</dbReference>
<evidence type="ECO:0000256" key="2">
    <source>
        <dbReference type="ARBA" id="ARBA00022475"/>
    </source>
</evidence>
<evidence type="ECO:0000259" key="8">
    <source>
        <dbReference type="Pfam" id="PF02687"/>
    </source>
</evidence>
<feature type="transmembrane region" description="Helical" evidence="7">
    <location>
        <begin position="300"/>
        <end position="323"/>
    </location>
</feature>
<feature type="transmembrane region" description="Helical" evidence="7">
    <location>
        <begin position="729"/>
        <end position="753"/>
    </location>
</feature>
<keyword evidence="2" id="KW-1003">Cell membrane</keyword>
<feature type="transmembrane region" description="Helical" evidence="7">
    <location>
        <begin position="472"/>
        <end position="491"/>
    </location>
</feature>
<feature type="transmembrane region" description="Helical" evidence="7">
    <location>
        <begin position="417"/>
        <end position="439"/>
    </location>
</feature>
<sequence length="808" mass="82444">MITLATVRERRTALAGSFLALCLGVAILTMSALILLSDGTRVPARYAGTPVVVKSTEGRGQPGQFLDAAPWSPARTAELTRRLAAVPGVRAAVPDRSFYAQAVLDGTPAGDQEKGERQGHGWSSAALAPCRLTEGRPPRHAHEVALDRTLGPRPGDRVTLLTARGPAPFTVSGTVDGPGYYLTDATAARLAGGVRTIGVLTRRGADPAAVAAAAERLARGSGQVLTGDGRRELAPAQDARTRWIGGQVLTAMTVLSLFVTVFVTASTFAFAVSRRRREYGLLRTVGATPRQLRRMLRTEALVVGAAGAGAGALLGAAGAPALAGVLADHGFLPAGFAVDLRPWVLAAAGATGLGAALAAVGSASRRAGRIGPLDALREAETDDRPMSRARLLTGWACTALGAAACLGSAVADPTDMVTLALASAVGLVTGMALLTPGLVPPVVRFATRPLNRWAGATGTLVRETMLTAVRRTASTTAPVLATIGFVVLITGNTQTSVHGHTARDTAAVRAEAAVVADGTPGLSDAAADAVDGTPVLPTTLHAGPRRTAVEGAGVEPGAFTAVHHRLTVVSGSLAALRAPDTVAVSRSTLALLDGRAGGTARVTFEDGRTGRLRIVAVLTDGSAPYGILLPRATVRAHDPSALTEVVHRTGRTPAGLPAALGTREISLAAHAGRADAEEERLVWVFTLLLVGMSAGYTGIAVGNTLLMATADRVPDFRVLRLTGATGRQVLWTVAAETTIVVALGTVLGGLAALPSLLGIRAGLSASLGVPVDLVVPWTPVLAAVAGTWALALAASLLPARAALRRPLG</sequence>
<dbReference type="InterPro" id="IPR050250">
    <property type="entry name" value="Macrolide_Exporter_MacB"/>
</dbReference>
<dbReference type="PANTHER" id="PTHR30572">
    <property type="entry name" value="MEMBRANE COMPONENT OF TRANSPORTER-RELATED"/>
    <property type="match status" value="1"/>
</dbReference>
<dbReference type="EMBL" id="JACYXC010000001">
    <property type="protein sequence ID" value="MBH5338105.1"/>
    <property type="molecule type" value="Genomic_DNA"/>
</dbReference>